<dbReference type="Proteomes" id="UP001163878">
    <property type="component" value="Chromosome"/>
</dbReference>
<organism evidence="3 4">
    <name type="scientific">Streptomyces peucetius</name>
    <dbReference type="NCBI Taxonomy" id="1950"/>
    <lineage>
        <taxon>Bacteria</taxon>
        <taxon>Bacillati</taxon>
        <taxon>Actinomycetota</taxon>
        <taxon>Actinomycetes</taxon>
        <taxon>Kitasatosporales</taxon>
        <taxon>Streptomycetaceae</taxon>
        <taxon>Streptomyces</taxon>
    </lineage>
</organism>
<feature type="transmembrane region" description="Helical" evidence="2">
    <location>
        <begin position="12"/>
        <end position="34"/>
    </location>
</feature>
<dbReference type="InterPro" id="IPR046151">
    <property type="entry name" value="DUF6153"/>
</dbReference>
<feature type="compositionally biased region" description="Basic and acidic residues" evidence="1">
    <location>
        <begin position="72"/>
        <end position="104"/>
    </location>
</feature>
<sequence>MSRQPRHGTEPHGLRVHVLLVLAVLAGVVAMHGLGPVTFSASTGTASVAPHRAAVTAEIPAHADTSAECDCSHVDDHGREGGGHAEHADDHGREGGGHAEHADEICAASGTGAPPALPAPAPSGVLAPPATGTPRAVLAGTPDGRAPPSLSELQLLRI</sequence>
<dbReference type="EMBL" id="CP107567">
    <property type="protein sequence ID" value="UYQ60630.1"/>
    <property type="molecule type" value="Genomic_DNA"/>
</dbReference>
<feature type="region of interest" description="Disordered" evidence="1">
    <location>
        <begin position="72"/>
        <end position="158"/>
    </location>
</feature>
<keyword evidence="4" id="KW-1185">Reference proteome</keyword>
<accession>A0ABY6I2W9</accession>
<evidence type="ECO:0000256" key="1">
    <source>
        <dbReference type="SAM" id="MobiDB-lite"/>
    </source>
</evidence>
<evidence type="ECO:0000313" key="3">
    <source>
        <dbReference type="EMBL" id="UYQ60630.1"/>
    </source>
</evidence>
<proteinExistence type="predicted"/>
<keyword evidence="2" id="KW-1133">Transmembrane helix</keyword>
<dbReference type="RefSeq" id="WP_264241836.1">
    <property type="nucleotide sequence ID" value="NZ_CP107567.1"/>
</dbReference>
<evidence type="ECO:0000256" key="2">
    <source>
        <dbReference type="SAM" id="Phobius"/>
    </source>
</evidence>
<dbReference type="Pfam" id="PF19650">
    <property type="entry name" value="DUF6153"/>
    <property type="match status" value="2"/>
</dbReference>
<keyword evidence="2" id="KW-0812">Transmembrane</keyword>
<protein>
    <submittedName>
        <fullName evidence="3">DUF6153 family protein</fullName>
    </submittedName>
</protein>
<gene>
    <name evidence="3" type="ORF">OGH68_03525</name>
</gene>
<evidence type="ECO:0000313" key="4">
    <source>
        <dbReference type="Proteomes" id="UP001163878"/>
    </source>
</evidence>
<keyword evidence="2" id="KW-0472">Membrane</keyword>
<reference evidence="3" key="1">
    <citation type="submission" date="2022-10" db="EMBL/GenBank/DDBJ databases">
        <title>Cytochrome P450 Catalyzes Benzene Ring Formation in the Biosynthesis of Trialkyl-Substituted Aromatic Polyketides.</title>
        <authorList>
            <person name="Zhao E."/>
            <person name="Ge H."/>
        </authorList>
    </citation>
    <scope>NUCLEOTIDE SEQUENCE</scope>
    <source>
        <strain evidence="3">NA0869</strain>
    </source>
</reference>
<name>A0ABY6I2W9_STRPE</name>